<comment type="caution">
    <text evidence="1">The sequence shown here is derived from an EMBL/GenBank/DDBJ whole genome shotgun (WGS) entry which is preliminary data.</text>
</comment>
<dbReference type="EMBL" id="BPQB01000011">
    <property type="protein sequence ID" value="GJE88882.1"/>
    <property type="molecule type" value="Genomic_DNA"/>
</dbReference>
<accession>A0A9P3G4A4</accession>
<gene>
    <name evidence="1" type="ORF">PsYK624_049690</name>
</gene>
<organism evidence="1 2">
    <name type="scientific">Phanerochaete sordida</name>
    <dbReference type="NCBI Taxonomy" id="48140"/>
    <lineage>
        <taxon>Eukaryota</taxon>
        <taxon>Fungi</taxon>
        <taxon>Dikarya</taxon>
        <taxon>Basidiomycota</taxon>
        <taxon>Agaricomycotina</taxon>
        <taxon>Agaricomycetes</taxon>
        <taxon>Polyporales</taxon>
        <taxon>Phanerochaetaceae</taxon>
        <taxon>Phanerochaete</taxon>
    </lineage>
</organism>
<dbReference type="Proteomes" id="UP000703269">
    <property type="component" value="Unassembled WGS sequence"/>
</dbReference>
<reference evidence="1 2" key="1">
    <citation type="submission" date="2021-08" db="EMBL/GenBank/DDBJ databases">
        <title>Draft Genome Sequence of Phanerochaete sordida strain YK-624.</title>
        <authorList>
            <person name="Mori T."/>
            <person name="Dohra H."/>
            <person name="Suzuki T."/>
            <person name="Kawagishi H."/>
            <person name="Hirai H."/>
        </authorList>
    </citation>
    <scope>NUCLEOTIDE SEQUENCE [LARGE SCALE GENOMIC DNA]</scope>
    <source>
        <strain evidence="1 2">YK-624</strain>
    </source>
</reference>
<name>A0A9P3G4A4_9APHY</name>
<evidence type="ECO:0000313" key="1">
    <source>
        <dbReference type="EMBL" id="GJE88882.1"/>
    </source>
</evidence>
<dbReference type="AlphaFoldDB" id="A0A9P3G4A4"/>
<proteinExistence type="predicted"/>
<protein>
    <submittedName>
        <fullName evidence="1">Uncharacterized protein</fullName>
    </submittedName>
</protein>
<sequence length="101" mass="11695">MSDFSAQVEVSREYCYGIPTQAPPRLLHRAKFTRQEHPRDLPDALQICTAVEWAILLDPNWILIVPCTEPGSYRRIIDDPDARKMTYELHAQLTYALQLLI</sequence>
<evidence type="ECO:0000313" key="2">
    <source>
        <dbReference type="Proteomes" id="UP000703269"/>
    </source>
</evidence>
<keyword evidence="2" id="KW-1185">Reference proteome</keyword>